<accession>A0A4R2B9P9</accession>
<reference evidence="2 3" key="1">
    <citation type="journal article" date="2015" name="Stand. Genomic Sci.">
        <title>Genomic Encyclopedia of Bacterial and Archaeal Type Strains, Phase III: the genomes of soil and plant-associated and newly described type strains.</title>
        <authorList>
            <person name="Whitman W.B."/>
            <person name="Woyke T."/>
            <person name="Klenk H.P."/>
            <person name="Zhou Y."/>
            <person name="Lilburn T.G."/>
            <person name="Beck B.J."/>
            <person name="De Vos P."/>
            <person name="Vandamme P."/>
            <person name="Eisen J.A."/>
            <person name="Garrity G."/>
            <person name="Hugenholtz P."/>
            <person name="Kyrpides N.C."/>
        </authorList>
    </citation>
    <scope>NUCLEOTIDE SEQUENCE [LARGE SCALE GENOMIC DNA]</scope>
    <source>
        <strain evidence="2 3">CV53</strain>
    </source>
</reference>
<keyword evidence="1" id="KW-0812">Transmembrane</keyword>
<dbReference type="EMBL" id="SLVV01000011">
    <property type="protein sequence ID" value="TCN22309.1"/>
    <property type="molecule type" value="Genomic_DNA"/>
</dbReference>
<gene>
    <name evidence="2" type="ORF">EV146_111148</name>
</gene>
<dbReference type="RefSeq" id="WP_158287153.1">
    <property type="nucleotide sequence ID" value="NZ_JABUHM010000013.1"/>
</dbReference>
<dbReference type="AlphaFoldDB" id="A0A4R2B9P9"/>
<protein>
    <submittedName>
        <fullName evidence="2">Putative membrane protein YesL</fullName>
    </submittedName>
</protein>
<comment type="caution">
    <text evidence="2">The sequence shown here is derived from an EMBL/GenBank/DDBJ whole genome shotgun (WGS) entry which is preliminary data.</text>
</comment>
<organism evidence="2 3">
    <name type="scientific">Mesobacillus foraminis</name>
    <dbReference type="NCBI Taxonomy" id="279826"/>
    <lineage>
        <taxon>Bacteria</taxon>
        <taxon>Bacillati</taxon>
        <taxon>Bacillota</taxon>
        <taxon>Bacilli</taxon>
        <taxon>Bacillales</taxon>
        <taxon>Bacillaceae</taxon>
        <taxon>Mesobacillus</taxon>
    </lineage>
</organism>
<feature type="transmembrane region" description="Helical" evidence="1">
    <location>
        <begin position="145"/>
        <end position="171"/>
    </location>
</feature>
<keyword evidence="1" id="KW-0472">Membrane</keyword>
<feature type="transmembrane region" description="Helical" evidence="1">
    <location>
        <begin position="177"/>
        <end position="198"/>
    </location>
</feature>
<keyword evidence="3" id="KW-1185">Reference proteome</keyword>
<dbReference type="Proteomes" id="UP000295689">
    <property type="component" value="Unassembled WGS sequence"/>
</dbReference>
<evidence type="ECO:0000313" key="3">
    <source>
        <dbReference type="Proteomes" id="UP000295689"/>
    </source>
</evidence>
<sequence length="206" mass="23279">MENGGHLTRLYVICDWVARLAYINLLWIGFSVAGFILFGLMPATAAMFTIIRKWIMGENDFSILQTFWQTYKTEFLKSNALGGILMTIGGLIFLDLRISQSGTTSFSLVMSLLMISGLFILFIMFLYVWPIFVHFNLSIFNILKTAFVLSISQPIFTIVMIVGSLAVYFTMMNIPGLIPFFGGSLLAFIMMWSSSLCFNKIMKDSN</sequence>
<proteinExistence type="predicted"/>
<dbReference type="InterPro" id="IPR006938">
    <property type="entry name" value="DUF624"/>
</dbReference>
<feature type="transmembrane region" description="Helical" evidence="1">
    <location>
        <begin position="25"/>
        <end position="51"/>
    </location>
</feature>
<keyword evidence="1" id="KW-1133">Transmembrane helix</keyword>
<dbReference type="Pfam" id="PF04854">
    <property type="entry name" value="DUF624"/>
    <property type="match status" value="1"/>
</dbReference>
<feature type="transmembrane region" description="Helical" evidence="1">
    <location>
        <begin position="75"/>
        <end position="94"/>
    </location>
</feature>
<feature type="transmembrane region" description="Helical" evidence="1">
    <location>
        <begin position="106"/>
        <end position="133"/>
    </location>
</feature>
<evidence type="ECO:0000256" key="1">
    <source>
        <dbReference type="SAM" id="Phobius"/>
    </source>
</evidence>
<evidence type="ECO:0000313" key="2">
    <source>
        <dbReference type="EMBL" id="TCN22309.1"/>
    </source>
</evidence>
<name>A0A4R2B9P9_9BACI</name>